<dbReference type="AlphaFoldDB" id="A0A0G4EEC4"/>
<dbReference type="InParanoid" id="A0A0G4EEC4"/>
<evidence type="ECO:0000313" key="2">
    <source>
        <dbReference type="Proteomes" id="UP000041254"/>
    </source>
</evidence>
<dbReference type="EMBL" id="CDMY01000185">
    <property type="protein sequence ID" value="CEL93702.1"/>
    <property type="molecule type" value="Genomic_DNA"/>
</dbReference>
<accession>A0A0G4EEC4</accession>
<dbReference type="Proteomes" id="UP000041254">
    <property type="component" value="Unassembled WGS sequence"/>
</dbReference>
<gene>
    <name evidence="1" type="ORF">Vbra_11357</name>
</gene>
<organism evidence="1 2">
    <name type="scientific">Vitrella brassicaformis (strain CCMP3155)</name>
    <dbReference type="NCBI Taxonomy" id="1169540"/>
    <lineage>
        <taxon>Eukaryota</taxon>
        <taxon>Sar</taxon>
        <taxon>Alveolata</taxon>
        <taxon>Colpodellida</taxon>
        <taxon>Vitrellaceae</taxon>
        <taxon>Vitrella</taxon>
    </lineage>
</organism>
<sequence>MLALWVHDLIHKTIITESIEMGTTFTTERVVEKVEFFFDDHRFLTKLIEETRLISFWHEAQYQAAPLIVSEFLENVTEFAYDVKNLKAESEYFSIHMDGNMSWSMARVNATEMQIRTQ</sequence>
<name>A0A0G4EEC4_VITBC</name>
<reference evidence="1 2" key="1">
    <citation type="submission" date="2014-11" db="EMBL/GenBank/DDBJ databases">
        <authorList>
            <person name="Zhu J."/>
            <person name="Qi W."/>
            <person name="Song R."/>
        </authorList>
    </citation>
    <scope>NUCLEOTIDE SEQUENCE [LARGE SCALE GENOMIC DNA]</scope>
</reference>
<evidence type="ECO:0000313" key="1">
    <source>
        <dbReference type="EMBL" id="CEL93702.1"/>
    </source>
</evidence>
<proteinExistence type="predicted"/>
<dbReference type="VEuPathDB" id="CryptoDB:Vbra_11357"/>
<protein>
    <submittedName>
        <fullName evidence="1">Uncharacterized protein</fullName>
    </submittedName>
</protein>
<keyword evidence="2" id="KW-1185">Reference proteome</keyword>